<reference evidence="3 4" key="1">
    <citation type="journal article" date="2017" name="Int. J. Parasitol.">
        <title>The genome of the protozoan parasite Cystoisospora suis and a reverse vaccinology approach to identify vaccine candidates.</title>
        <authorList>
            <person name="Palmieri N."/>
            <person name="Shrestha A."/>
            <person name="Ruttkowski B."/>
            <person name="Beck T."/>
            <person name="Vogl C."/>
            <person name="Tomley F."/>
            <person name="Blake D.P."/>
            <person name="Joachim A."/>
        </authorList>
    </citation>
    <scope>NUCLEOTIDE SEQUENCE [LARGE SCALE GENOMIC DNA]</scope>
    <source>
        <strain evidence="3 4">Wien I</strain>
    </source>
</reference>
<feature type="coiled-coil region" evidence="1">
    <location>
        <begin position="440"/>
        <end position="474"/>
    </location>
</feature>
<protein>
    <submittedName>
        <fullName evidence="3">Myosin heavy</fullName>
    </submittedName>
</protein>
<comment type="caution">
    <text evidence="3">The sequence shown here is derived from an EMBL/GenBank/DDBJ whole genome shotgun (WGS) entry which is preliminary data.</text>
</comment>
<dbReference type="AlphaFoldDB" id="A0A2C6KHH3"/>
<dbReference type="GeneID" id="94429608"/>
<feature type="compositionally biased region" description="Low complexity" evidence="2">
    <location>
        <begin position="107"/>
        <end position="116"/>
    </location>
</feature>
<feature type="compositionally biased region" description="Basic and acidic residues" evidence="2">
    <location>
        <begin position="231"/>
        <end position="249"/>
    </location>
</feature>
<evidence type="ECO:0000256" key="1">
    <source>
        <dbReference type="SAM" id="Coils"/>
    </source>
</evidence>
<evidence type="ECO:0000313" key="3">
    <source>
        <dbReference type="EMBL" id="PHJ19940.1"/>
    </source>
</evidence>
<feature type="region of interest" description="Disordered" evidence="2">
    <location>
        <begin position="515"/>
        <end position="554"/>
    </location>
</feature>
<gene>
    <name evidence="3" type="ORF">CSUI_006233</name>
</gene>
<dbReference type="RefSeq" id="XP_067921632.1">
    <property type="nucleotide sequence ID" value="XM_068066397.1"/>
</dbReference>
<feature type="non-terminal residue" evidence="3">
    <location>
        <position position="616"/>
    </location>
</feature>
<organism evidence="3 4">
    <name type="scientific">Cystoisospora suis</name>
    <dbReference type="NCBI Taxonomy" id="483139"/>
    <lineage>
        <taxon>Eukaryota</taxon>
        <taxon>Sar</taxon>
        <taxon>Alveolata</taxon>
        <taxon>Apicomplexa</taxon>
        <taxon>Conoidasida</taxon>
        <taxon>Coccidia</taxon>
        <taxon>Eucoccidiorida</taxon>
        <taxon>Eimeriorina</taxon>
        <taxon>Sarcocystidae</taxon>
        <taxon>Cystoisospora</taxon>
    </lineage>
</organism>
<evidence type="ECO:0000313" key="4">
    <source>
        <dbReference type="Proteomes" id="UP000221165"/>
    </source>
</evidence>
<feature type="region of interest" description="Disordered" evidence="2">
    <location>
        <begin position="231"/>
        <end position="260"/>
    </location>
</feature>
<name>A0A2C6KHH3_9APIC</name>
<feature type="compositionally biased region" description="Basic and acidic residues" evidence="2">
    <location>
        <begin position="515"/>
        <end position="549"/>
    </location>
</feature>
<feature type="region of interest" description="Disordered" evidence="2">
    <location>
        <begin position="82"/>
        <end position="135"/>
    </location>
</feature>
<accession>A0A2C6KHH3</accession>
<feature type="coiled-coil region" evidence="1">
    <location>
        <begin position="318"/>
        <end position="386"/>
    </location>
</feature>
<dbReference type="Proteomes" id="UP000221165">
    <property type="component" value="Unassembled WGS sequence"/>
</dbReference>
<sequence length="616" mass="69476">MLTEKGAIPIETLYYNNPVIRLFSCGVCTLDSMEGSSGGTPLSFSKTSGLAVMRLKQQRRQMQVLSELTKSLCDETKKSLSSLSSASSSSSSSRLPSSSSPGNLHTSFSSSSSSASRLPEGLDETKTSLASSQRSFLHSEELEDLKSQLRAKDSQILASQASHEKEVYHLGQKILHLETDLNTFKSQAKESGNEAIQRVLQVRSELELSRQTASDLAAKVERLTEELAQAKSEKRALQASKHAEKKTENPSDGGSDLNEDEIQKIKEQLRVEVLKRNEAQQMLTDVSSELQGKIQEIQYLKETHAKELELDITQRALYEEMKKKCKSYTQEIECLKKEVAGSAREEESVRKQKKYQHDLEETIKELRKAELSLQQKDVELEEWRRLAGSFVLDENPTREAFRRYLLLLVNSLQALQFEKSTALAKSESIERDLSQKDLQLKTSQDTVKTLEMKVEKAEKKELHMKREIEELKQHMDILKIRLTGALHLNSSEEVEAFLSRGGSLIAEKRRELKETREDSLKKKIHGEEERKENEELDRGDGETDEKENLGEGGNASALIRSLKLKVKDLEDQLSTAGKLTSHLESLKSRLQGELQAAQQKGELSLTLQRERDDLAS</sequence>
<evidence type="ECO:0000256" key="2">
    <source>
        <dbReference type="SAM" id="MobiDB-lite"/>
    </source>
</evidence>
<proteinExistence type="predicted"/>
<keyword evidence="1" id="KW-0175">Coiled coil</keyword>
<dbReference type="VEuPathDB" id="ToxoDB:CSUI_006233"/>
<feature type="compositionally biased region" description="Low complexity" evidence="2">
    <location>
        <begin position="82"/>
        <end position="100"/>
    </location>
</feature>
<dbReference type="EMBL" id="MIGC01003114">
    <property type="protein sequence ID" value="PHJ19940.1"/>
    <property type="molecule type" value="Genomic_DNA"/>
</dbReference>
<keyword evidence="4" id="KW-1185">Reference proteome</keyword>